<feature type="region of interest" description="Disordered" evidence="1">
    <location>
        <begin position="163"/>
        <end position="204"/>
    </location>
</feature>
<feature type="compositionally biased region" description="Low complexity" evidence="1">
    <location>
        <begin position="172"/>
        <end position="204"/>
    </location>
</feature>
<feature type="compositionally biased region" description="Acidic residues" evidence="1">
    <location>
        <begin position="255"/>
        <end position="266"/>
    </location>
</feature>
<name>A0A6C0I297_9ZZZZ</name>
<feature type="region of interest" description="Disordered" evidence="1">
    <location>
        <begin position="1"/>
        <end position="62"/>
    </location>
</feature>
<protein>
    <submittedName>
        <fullName evidence="2">Uncharacterized protein</fullName>
    </submittedName>
</protein>
<organism evidence="2">
    <name type="scientific">viral metagenome</name>
    <dbReference type="NCBI Taxonomy" id="1070528"/>
    <lineage>
        <taxon>unclassified sequences</taxon>
        <taxon>metagenomes</taxon>
        <taxon>organismal metagenomes</taxon>
    </lineage>
</organism>
<sequence>MENHQQSESKKRKCQEAFTEEEEERKCLRSSDQAPQPPAQAPRPLAQAPRPPAQVPQSPAQVPQQQNLVGGLGVTVFKYSSANTHLWQTRNAVIDTISRLVRAVHMRRHGRVTQEWELKLPQIAFRLDEIFFLKVLDGILVFEDYANVNTLMSRLQAQAREMVAAPSHPNTGSSRIDGSSSGGSYSSSDGSCSSSGDSCSSSGGSDTDISDIALILQNLHLEEESAQEGIINQAREEGMGAREEGEDKGEGENKGEDDEDDGEGDY</sequence>
<evidence type="ECO:0000313" key="2">
    <source>
        <dbReference type="EMBL" id="QHT86273.1"/>
    </source>
</evidence>
<feature type="region of interest" description="Disordered" evidence="1">
    <location>
        <begin position="226"/>
        <end position="266"/>
    </location>
</feature>
<proteinExistence type="predicted"/>
<dbReference type="EMBL" id="MN740065">
    <property type="protein sequence ID" value="QHT86273.1"/>
    <property type="molecule type" value="Genomic_DNA"/>
</dbReference>
<reference evidence="2" key="1">
    <citation type="journal article" date="2020" name="Nature">
        <title>Giant virus diversity and host interactions through global metagenomics.</title>
        <authorList>
            <person name="Schulz F."/>
            <person name="Roux S."/>
            <person name="Paez-Espino D."/>
            <person name="Jungbluth S."/>
            <person name="Walsh D.A."/>
            <person name="Denef V.J."/>
            <person name="McMahon K.D."/>
            <person name="Konstantinidis K.T."/>
            <person name="Eloe-Fadrosh E.A."/>
            <person name="Kyrpides N.C."/>
            <person name="Woyke T."/>
        </authorList>
    </citation>
    <scope>NUCLEOTIDE SEQUENCE</scope>
    <source>
        <strain evidence="2">GVMAG-M-3300023184-186</strain>
    </source>
</reference>
<accession>A0A6C0I297</accession>
<evidence type="ECO:0000256" key="1">
    <source>
        <dbReference type="SAM" id="MobiDB-lite"/>
    </source>
</evidence>
<dbReference type="AlphaFoldDB" id="A0A6C0I297"/>
<feature type="compositionally biased region" description="Basic and acidic residues" evidence="1">
    <location>
        <begin position="234"/>
        <end position="254"/>
    </location>
</feature>